<protein>
    <submittedName>
        <fullName evidence="1">Uncharacterized protein</fullName>
    </submittedName>
</protein>
<dbReference type="KEGG" id="saqt:GJV85_03505"/>
<reference evidence="1" key="2">
    <citation type="submission" date="2021-04" db="EMBL/GenBank/DDBJ databases">
        <title>Isolation and characterization of a novel species of the genus Sulfurimonas.</title>
        <authorList>
            <person name="Fukui M."/>
        </authorList>
    </citation>
    <scope>NUCLEOTIDE SEQUENCE</scope>
    <source>
        <strain evidence="1">H1576</strain>
    </source>
</reference>
<dbReference type="AlphaFoldDB" id="A0A975AZ28"/>
<gene>
    <name evidence="1" type="ORF">GJV85_03505</name>
</gene>
<evidence type="ECO:0000313" key="2">
    <source>
        <dbReference type="Proteomes" id="UP000671852"/>
    </source>
</evidence>
<reference evidence="1" key="1">
    <citation type="submission" date="2019-11" db="EMBL/GenBank/DDBJ databases">
        <authorList>
            <person name="Kojima H."/>
        </authorList>
    </citation>
    <scope>NUCLEOTIDE SEQUENCE</scope>
    <source>
        <strain evidence="1">H1576</strain>
    </source>
</reference>
<proteinExistence type="predicted"/>
<dbReference type="EMBL" id="CP046072">
    <property type="protein sequence ID" value="QSZ41216.1"/>
    <property type="molecule type" value="Genomic_DNA"/>
</dbReference>
<keyword evidence="2" id="KW-1185">Reference proteome</keyword>
<accession>A0A975AZ28</accession>
<sequence>MLVELRDVEVYIEPDDILSKALREGDLSVSDAICICEEEAGAQEILKSIDDEDIQRYCENKGIELECDFEMIVKNLKILSNEQRASLFWFIIGINDEEIKKLVTVELIVPKMNELINIKQKSKVINPIWDSRNDYSFATEEDIEINIRAYSESSLHLWMYDNHKDEELVDSMYKNISDLQKRLNEELGAEVTLPKIEDLLKATRGE</sequence>
<name>A0A975AZ28_9BACT</name>
<evidence type="ECO:0000313" key="1">
    <source>
        <dbReference type="EMBL" id="QSZ41216.1"/>
    </source>
</evidence>
<organism evidence="1 2">
    <name type="scientific">Sulfurimonas aquatica</name>
    <dbReference type="NCBI Taxonomy" id="2672570"/>
    <lineage>
        <taxon>Bacteria</taxon>
        <taxon>Pseudomonadati</taxon>
        <taxon>Campylobacterota</taxon>
        <taxon>Epsilonproteobacteria</taxon>
        <taxon>Campylobacterales</taxon>
        <taxon>Sulfurimonadaceae</taxon>
        <taxon>Sulfurimonas</taxon>
    </lineage>
</organism>
<dbReference type="RefSeq" id="WP_207562493.1">
    <property type="nucleotide sequence ID" value="NZ_CP046072.1"/>
</dbReference>
<dbReference type="Proteomes" id="UP000671852">
    <property type="component" value="Chromosome"/>
</dbReference>